<dbReference type="GO" id="GO:0006189">
    <property type="term" value="P:'de novo' IMP biosynthetic process"/>
    <property type="evidence" value="ECO:0007669"/>
    <property type="project" value="UniProtKB-UniRule"/>
</dbReference>
<evidence type="ECO:0000256" key="3">
    <source>
        <dbReference type="ARBA" id="ARBA00022676"/>
    </source>
</evidence>
<dbReference type="CDD" id="cd06223">
    <property type="entry name" value="PRTases_typeI"/>
    <property type="match status" value="1"/>
</dbReference>
<proteinExistence type="inferred from homology"/>
<dbReference type="HAMAP" id="MF_01931">
    <property type="entry name" value="PurF"/>
    <property type="match status" value="1"/>
</dbReference>
<feature type="domain" description="Glutamine amidotransferase type-2" evidence="12">
    <location>
        <begin position="2"/>
        <end position="250"/>
    </location>
</feature>
<dbReference type="GO" id="GO:0000287">
    <property type="term" value="F:magnesium ion binding"/>
    <property type="evidence" value="ECO:0007669"/>
    <property type="project" value="UniProtKB-UniRule"/>
</dbReference>
<evidence type="ECO:0000256" key="9">
    <source>
        <dbReference type="PIRSR" id="PIRSR000485-1"/>
    </source>
</evidence>
<dbReference type="PROSITE" id="PS51278">
    <property type="entry name" value="GATASE_TYPE_2"/>
    <property type="match status" value="1"/>
</dbReference>
<comment type="pathway">
    <text evidence="1 7 8">Purine metabolism; IMP biosynthesis via de novo pathway; N(1)-(5-phospho-D-ribosyl)glycinamide from 5-phospho-alpha-D-ribose 1-diphosphate: step 1/2.</text>
</comment>
<feature type="active site" description="Nucleophile" evidence="7 9">
    <location>
        <position position="2"/>
    </location>
</feature>
<evidence type="ECO:0000256" key="10">
    <source>
        <dbReference type="PIRSR" id="PIRSR000485-2"/>
    </source>
</evidence>
<dbReference type="InterPro" id="IPR000836">
    <property type="entry name" value="PRTase_dom"/>
</dbReference>
<dbReference type="PANTHER" id="PTHR11907">
    <property type="entry name" value="AMIDOPHOSPHORIBOSYLTRANSFERASE"/>
    <property type="match status" value="1"/>
</dbReference>
<dbReference type="InterPro" id="IPR029055">
    <property type="entry name" value="Ntn_hydrolases_N"/>
</dbReference>
<feature type="binding site" evidence="7 10">
    <location>
        <position position="316"/>
    </location>
    <ligand>
        <name>Mg(2+)</name>
        <dbReference type="ChEBI" id="CHEBI:18420"/>
    </ligand>
</feature>
<evidence type="ECO:0000256" key="5">
    <source>
        <dbReference type="ARBA" id="ARBA00022755"/>
    </source>
</evidence>
<organism evidence="13">
    <name type="scientific">candidate division WOR-3 bacterium</name>
    <dbReference type="NCBI Taxonomy" id="2052148"/>
    <lineage>
        <taxon>Bacteria</taxon>
        <taxon>Bacteria division WOR-3</taxon>
    </lineage>
</organism>
<dbReference type="InterPro" id="IPR035584">
    <property type="entry name" value="PurF_N"/>
</dbReference>
<comment type="cofactor">
    <cofactor evidence="7 11">
        <name>[4Fe-4S] cluster</name>
        <dbReference type="ChEBI" id="CHEBI:49883"/>
    </cofactor>
    <text evidence="7 11">Binds 1 [4Fe-4S] cluster per subunit.</text>
</comment>
<dbReference type="SUPFAM" id="SSF53271">
    <property type="entry name" value="PRTase-like"/>
    <property type="match status" value="1"/>
</dbReference>
<dbReference type="UniPathway" id="UPA00074">
    <property type="reaction ID" value="UER00124"/>
</dbReference>
<keyword evidence="4 7" id="KW-0808">Transferase</keyword>
<keyword evidence="7 11" id="KW-0411">Iron-sulfur</keyword>
<dbReference type="InterPro" id="IPR029057">
    <property type="entry name" value="PRTase-like"/>
</dbReference>
<dbReference type="Pfam" id="PF00156">
    <property type="entry name" value="Pribosyltran"/>
    <property type="match status" value="1"/>
</dbReference>
<feature type="binding site" evidence="7 11">
    <location>
        <position position="471"/>
    </location>
    <ligand>
        <name>[4Fe-4S] cluster</name>
        <dbReference type="ChEBI" id="CHEBI:49883"/>
    </ligand>
</feature>
<dbReference type="Gene3D" id="3.60.20.10">
    <property type="entry name" value="Glutamine Phosphoribosylpyrophosphate, subunit 1, domain 1"/>
    <property type="match status" value="1"/>
</dbReference>
<sequence>MCGVLGLFYFNQPVGNDLITGLLALQHRGQDAAGILTSDVTVHLKKGNGLVNRVFNEKNLARLTGALGIGHTRYPTIGPGSSEDAQPFFVNHPYGIGMVHNGNLTNYFTLRHELETKDLRQLTSFCDVEPILNVFACELEKCRSEQLKPEHIYQAVKGVFNRAKGAYSVVALIHQQGLVAFRDPKGIRPLVIGKRPVGLEQNISPLRHSVLKKRPVYDYAIASESVALDLIGFEEFRDVKPGEAIFIDRHHRLHHHQIEPPDLHTCIFEYVYFARPDSVIDGIEVYEARLRLGETLAREVLKRNIKPDIVIPVPDTARPAGVALARVLNLEMREGLIKNRYIARTFITPATINRAVSVRQKLNPVRSQIQGKSILLVDDSIVRGTTSRELVQMVREAGARQVFLAVTAPPLRFPCVYGIDMTTRGEFIARGKTESEIAKIIGVDQLIYQTYDGLVAAVRGNNQDRKFCTACFNCDYPTGITERDLRALETERRRWIEQAREKNI</sequence>
<dbReference type="GO" id="GO:0051539">
    <property type="term" value="F:4 iron, 4 sulfur cluster binding"/>
    <property type="evidence" value="ECO:0007669"/>
    <property type="project" value="UniProtKB-KW"/>
</dbReference>
<keyword evidence="7" id="KW-0004">4Fe-4S</keyword>
<keyword evidence="6 7" id="KW-0315">Glutamine amidotransferase</keyword>
<feature type="binding site" evidence="7 10">
    <location>
        <position position="378"/>
    </location>
    <ligand>
        <name>Mg(2+)</name>
        <dbReference type="ChEBI" id="CHEBI:18420"/>
    </ligand>
</feature>
<evidence type="ECO:0000256" key="1">
    <source>
        <dbReference type="ARBA" id="ARBA00005209"/>
    </source>
</evidence>
<gene>
    <name evidence="7" type="primary">purF</name>
    <name evidence="13" type="ORF">ENX16_04495</name>
</gene>
<accession>A0A7V3PTN6</accession>
<keyword evidence="3 7" id="KW-0328">Glycosyltransferase</keyword>
<feature type="binding site" evidence="7 11">
    <location>
        <position position="415"/>
    </location>
    <ligand>
        <name>[4Fe-4S] cluster</name>
        <dbReference type="ChEBI" id="CHEBI:49883"/>
    </ligand>
</feature>
<keyword evidence="7 10" id="KW-0460">Magnesium</keyword>
<evidence type="ECO:0000256" key="7">
    <source>
        <dbReference type="HAMAP-Rule" id="MF_01931"/>
    </source>
</evidence>
<keyword evidence="5 7" id="KW-0658">Purine biosynthesis</keyword>
<comment type="catalytic activity">
    <reaction evidence="7 8">
        <text>5-phospho-beta-D-ribosylamine + L-glutamate + diphosphate = 5-phospho-alpha-D-ribose 1-diphosphate + L-glutamine + H2O</text>
        <dbReference type="Rhea" id="RHEA:14905"/>
        <dbReference type="ChEBI" id="CHEBI:15377"/>
        <dbReference type="ChEBI" id="CHEBI:29985"/>
        <dbReference type="ChEBI" id="CHEBI:33019"/>
        <dbReference type="ChEBI" id="CHEBI:58017"/>
        <dbReference type="ChEBI" id="CHEBI:58359"/>
        <dbReference type="ChEBI" id="CHEBI:58681"/>
        <dbReference type="EC" id="2.4.2.14"/>
    </reaction>
</comment>
<dbReference type="InterPro" id="IPR005854">
    <property type="entry name" value="PurF"/>
</dbReference>
<reference evidence="13" key="1">
    <citation type="journal article" date="2020" name="mSystems">
        <title>Genome- and Community-Level Interaction Insights into Carbon Utilization and Element Cycling Functions of Hydrothermarchaeota in Hydrothermal Sediment.</title>
        <authorList>
            <person name="Zhou Z."/>
            <person name="Liu Y."/>
            <person name="Xu W."/>
            <person name="Pan J."/>
            <person name="Luo Z.H."/>
            <person name="Li M."/>
        </authorList>
    </citation>
    <scope>NUCLEOTIDE SEQUENCE [LARGE SCALE GENOMIC DNA]</scope>
    <source>
        <strain evidence="13">SpSt-914</strain>
    </source>
</reference>
<evidence type="ECO:0000256" key="2">
    <source>
        <dbReference type="ARBA" id="ARBA00010138"/>
    </source>
</evidence>
<evidence type="ECO:0000256" key="11">
    <source>
        <dbReference type="PIRSR" id="PIRSR000485-3"/>
    </source>
</evidence>
<name>A0A7V3PTN6_UNCW3</name>
<dbReference type="CDD" id="cd00715">
    <property type="entry name" value="GPATase_N"/>
    <property type="match status" value="1"/>
</dbReference>
<dbReference type="EC" id="2.4.2.14" evidence="7"/>
<dbReference type="NCBIfam" id="TIGR01134">
    <property type="entry name" value="purF"/>
    <property type="match status" value="1"/>
</dbReference>
<comment type="caution">
    <text evidence="13">The sequence shown here is derived from an EMBL/GenBank/DDBJ whole genome shotgun (WGS) entry which is preliminary data.</text>
</comment>
<dbReference type="Gene3D" id="3.40.50.2020">
    <property type="match status" value="1"/>
</dbReference>
<evidence type="ECO:0000256" key="4">
    <source>
        <dbReference type="ARBA" id="ARBA00022679"/>
    </source>
</evidence>
<dbReference type="InterPro" id="IPR017932">
    <property type="entry name" value="GATase_2_dom"/>
</dbReference>
<comment type="function">
    <text evidence="7">Catalyzes the formation of phosphoribosylamine from phosphoribosylpyrophosphate (PRPP) and glutamine.</text>
</comment>
<keyword evidence="7 10" id="KW-0479">Metal-binding</keyword>
<dbReference type="GO" id="GO:0004044">
    <property type="term" value="F:amidophosphoribosyltransferase activity"/>
    <property type="evidence" value="ECO:0007669"/>
    <property type="project" value="UniProtKB-UniRule"/>
</dbReference>
<evidence type="ECO:0000313" key="13">
    <source>
        <dbReference type="EMBL" id="HGD13319.1"/>
    </source>
</evidence>
<dbReference type="SUPFAM" id="SSF56235">
    <property type="entry name" value="N-terminal nucleophile aminohydrolases (Ntn hydrolases)"/>
    <property type="match status" value="1"/>
</dbReference>
<feature type="binding site" evidence="7 11">
    <location>
        <position position="266"/>
    </location>
    <ligand>
        <name>[4Fe-4S] cluster</name>
        <dbReference type="ChEBI" id="CHEBI:49883"/>
    </ligand>
</feature>
<comment type="cofactor">
    <cofactor evidence="7 10">
        <name>Mg(2+)</name>
        <dbReference type="ChEBI" id="CHEBI:18420"/>
    </cofactor>
    <text evidence="7 10">Binds 1 Mg(2+) ion per subunit.</text>
</comment>
<evidence type="ECO:0000259" key="12">
    <source>
        <dbReference type="PROSITE" id="PS51278"/>
    </source>
</evidence>
<evidence type="ECO:0000256" key="8">
    <source>
        <dbReference type="PIRNR" id="PIRNR000485"/>
    </source>
</evidence>
<feature type="binding site" evidence="7 10">
    <location>
        <position position="379"/>
    </location>
    <ligand>
        <name>Mg(2+)</name>
        <dbReference type="ChEBI" id="CHEBI:18420"/>
    </ligand>
</feature>
<protein>
    <recommendedName>
        <fullName evidence="7">Amidophosphoribosyltransferase</fullName>
        <shortName evidence="7">ATase</shortName>
        <ecNumber evidence="7">2.4.2.14</ecNumber>
    </recommendedName>
    <alternativeName>
        <fullName evidence="7">Glutamine phosphoribosylpyrophosphate amidotransferase</fullName>
        <shortName evidence="7">GPATase</shortName>
    </alternativeName>
</protein>
<dbReference type="PIRSF" id="PIRSF000485">
    <property type="entry name" value="Amd_phspho_trans"/>
    <property type="match status" value="1"/>
</dbReference>
<keyword evidence="7 11" id="KW-0408">Iron</keyword>
<dbReference type="Pfam" id="PF13522">
    <property type="entry name" value="GATase_6"/>
    <property type="match status" value="1"/>
</dbReference>
<dbReference type="AlphaFoldDB" id="A0A7V3PTN6"/>
<evidence type="ECO:0000256" key="6">
    <source>
        <dbReference type="ARBA" id="ARBA00022962"/>
    </source>
</evidence>
<dbReference type="EMBL" id="DTMZ01000102">
    <property type="protein sequence ID" value="HGD13319.1"/>
    <property type="molecule type" value="Genomic_DNA"/>
</dbReference>
<feature type="binding site" evidence="7 11">
    <location>
        <position position="468"/>
    </location>
    <ligand>
        <name>[4Fe-4S] cluster</name>
        <dbReference type="ChEBI" id="CHEBI:49883"/>
    </ligand>
</feature>
<comment type="similarity">
    <text evidence="2 7 8">In the C-terminal section; belongs to the purine/pyrimidine phosphoribosyltransferase family.</text>
</comment>
<dbReference type="GO" id="GO:0009113">
    <property type="term" value="P:purine nucleobase biosynthetic process"/>
    <property type="evidence" value="ECO:0007669"/>
    <property type="project" value="UniProtKB-UniRule"/>
</dbReference>